<reference evidence="6 7" key="1">
    <citation type="submission" date="2023-12" db="EMBL/GenBank/DDBJ databases">
        <title>A high-quality genome assembly for Dillenia turbinata (Dilleniales).</title>
        <authorList>
            <person name="Chanderbali A."/>
        </authorList>
    </citation>
    <scope>NUCLEOTIDE SEQUENCE [LARGE SCALE GENOMIC DNA]</scope>
    <source>
        <strain evidence="6">LSX21</strain>
        <tissue evidence="6">Leaf</tissue>
    </source>
</reference>
<dbReference type="Pfam" id="PF02485">
    <property type="entry name" value="Branch"/>
    <property type="match status" value="1"/>
</dbReference>
<organism evidence="6 7">
    <name type="scientific">Dillenia turbinata</name>
    <dbReference type="NCBI Taxonomy" id="194707"/>
    <lineage>
        <taxon>Eukaryota</taxon>
        <taxon>Viridiplantae</taxon>
        <taxon>Streptophyta</taxon>
        <taxon>Embryophyta</taxon>
        <taxon>Tracheophyta</taxon>
        <taxon>Spermatophyta</taxon>
        <taxon>Magnoliopsida</taxon>
        <taxon>eudicotyledons</taxon>
        <taxon>Gunneridae</taxon>
        <taxon>Pentapetalae</taxon>
        <taxon>Dilleniales</taxon>
        <taxon>Dilleniaceae</taxon>
        <taxon>Dillenia</taxon>
    </lineage>
</organism>
<proteinExistence type="predicted"/>
<evidence type="ECO:0000256" key="3">
    <source>
        <dbReference type="ARBA" id="ARBA00022679"/>
    </source>
</evidence>
<comment type="caution">
    <text evidence="6">The sequence shown here is derived from an EMBL/GenBank/DDBJ whole genome shotgun (WGS) entry which is preliminary data.</text>
</comment>
<evidence type="ECO:0000313" key="6">
    <source>
        <dbReference type="EMBL" id="KAK6946711.1"/>
    </source>
</evidence>
<sequence>MGSLTPEKKWVFPLVISSLICVFLIATSFNMGLVSSVPSINSILSMFPSKAANQSHVIYAETKVSQFQPPPPAAPPLPRFGYLISGSKGDLDKLWRTLRALYHPRNQYVVHLDLESTIEERVELAVRVEKDPMFAKVGNVYMIPKANMVTYRGPTMVSNTLHACAILLKKSKDWDWFINLSASDYPLVTQDDLIHTFSGLDRELNFVEHTSQLGWKDKGRAMPLIVDPGLYMLKKTDLFWVEPKRTLPTAFKLFTGSAWMVLTRSFVEYCIWGWDNLPRTLLMYYTNFVSSPEGYFQTVVCNAPEFVKTIVNHDMHYISWDNPPKQHPHSLSLNDTDQMIASNAAFARKFKHDDPVLDKIDKDLLGRKNGSFTPGGWCSGKPACSEVGNLNKLKPGPGAQRLRTLIQSLVLSPKFSENQCR</sequence>
<dbReference type="PANTHER" id="PTHR45719:SF7">
    <property type="entry name" value="OS01G0201100 PROTEIN"/>
    <property type="match status" value="1"/>
</dbReference>
<keyword evidence="3 6" id="KW-0808">Transferase</keyword>
<accession>A0AAN8ZQT8</accession>
<evidence type="ECO:0000256" key="4">
    <source>
        <dbReference type="ARBA" id="ARBA00023136"/>
    </source>
</evidence>
<name>A0AAN8ZQT8_9MAGN</name>
<evidence type="ECO:0000313" key="7">
    <source>
        <dbReference type="Proteomes" id="UP001370490"/>
    </source>
</evidence>
<dbReference type="EMBL" id="JBAMMX010000001">
    <property type="protein sequence ID" value="KAK6946711.1"/>
    <property type="molecule type" value="Genomic_DNA"/>
</dbReference>
<dbReference type="GO" id="GO:0016020">
    <property type="term" value="C:membrane"/>
    <property type="evidence" value="ECO:0007669"/>
    <property type="project" value="UniProtKB-SubCell"/>
</dbReference>
<dbReference type="InterPro" id="IPR044610">
    <property type="entry name" value="GLCAT14A/B/C"/>
</dbReference>
<dbReference type="PANTHER" id="PTHR45719">
    <property type="entry name" value="GLYCOSYLTRANSFERASE"/>
    <property type="match status" value="1"/>
</dbReference>
<gene>
    <name evidence="6" type="ORF">RJ641_000184</name>
</gene>
<dbReference type="Proteomes" id="UP001370490">
    <property type="component" value="Unassembled WGS sequence"/>
</dbReference>
<protein>
    <submittedName>
        <fullName evidence="6">Glycosyl transferase, family 14</fullName>
    </submittedName>
</protein>
<keyword evidence="5" id="KW-0325">Glycoprotein</keyword>
<comment type="subcellular location">
    <subcellularLocation>
        <location evidence="1">Membrane</location>
        <topology evidence="1">Single-pass type II membrane protein</topology>
    </subcellularLocation>
</comment>
<dbReference type="InterPro" id="IPR003406">
    <property type="entry name" value="Glyco_trans_14"/>
</dbReference>
<dbReference type="GO" id="GO:0015020">
    <property type="term" value="F:glucuronosyltransferase activity"/>
    <property type="evidence" value="ECO:0007669"/>
    <property type="project" value="InterPro"/>
</dbReference>
<keyword evidence="4" id="KW-0472">Membrane</keyword>
<evidence type="ECO:0000256" key="5">
    <source>
        <dbReference type="ARBA" id="ARBA00023180"/>
    </source>
</evidence>
<evidence type="ECO:0000256" key="1">
    <source>
        <dbReference type="ARBA" id="ARBA00004606"/>
    </source>
</evidence>
<dbReference type="AlphaFoldDB" id="A0AAN8ZQT8"/>
<evidence type="ECO:0000256" key="2">
    <source>
        <dbReference type="ARBA" id="ARBA00022676"/>
    </source>
</evidence>
<keyword evidence="2" id="KW-0328">Glycosyltransferase</keyword>
<keyword evidence="7" id="KW-1185">Reference proteome</keyword>